<dbReference type="InterPro" id="IPR036388">
    <property type="entry name" value="WH-like_DNA-bd_sf"/>
</dbReference>
<protein>
    <submittedName>
        <fullName evidence="1">PadR family transcriptional regulator</fullName>
    </submittedName>
</protein>
<accession>A0A1X0DH13</accession>
<sequence length="220" mass="24958">MEEPGESALPSLSATGWALLGMLSYEKELSGYDIRKWIHWSMRFFYGSPAFSQIYAELKKLEALGLLTSRVDGGGARNRRLYKITESGLTAVARWARETPVEPPSLKHPAILRITLGHLSDPAALKAMLREHLAYVDEMQRDAEKEVRSADADPAWAYAKIALNWSERYYRAERQLTLQLIEDLEDAEARFPAVGDGGKVPWPDPAYWYEIERKADAEED</sequence>
<dbReference type="InterPro" id="IPR036390">
    <property type="entry name" value="WH_DNA-bd_sf"/>
</dbReference>
<keyword evidence="2" id="KW-1185">Reference proteome</keyword>
<dbReference type="Gene3D" id="1.10.10.10">
    <property type="entry name" value="Winged helix-like DNA-binding domain superfamily/Winged helix DNA-binding domain"/>
    <property type="match status" value="1"/>
</dbReference>
<reference evidence="1 2" key="1">
    <citation type="submission" date="2016-12" db="EMBL/GenBank/DDBJ databases">
        <title>The new phylogeny of genus Mycobacterium.</title>
        <authorList>
            <person name="Tortoli E."/>
            <person name="Trovato A."/>
            <person name="Cirillo D.M."/>
        </authorList>
    </citation>
    <scope>NUCLEOTIDE SEQUENCE [LARGE SCALE GENOMIC DNA]</scope>
    <source>
        <strain evidence="1 2">DSM 45130</strain>
    </source>
</reference>
<evidence type="ECO:0000313" key="1">
    <source>
        <dbReference type="EMBL" id="ORA71597.1"/>
    </source>
</evidence>
<dbReference type="SUPFAM" id="SSF46785">
    <property type="entry name" value="Winged helix' DNA-binding domain"/>
    <property type="match status" value="1"/>
</dbReference>
<dbReference type="PANTHER" id="PTHR43252">
    <property type="entry name" value="TRANSCRIPTIONAL REGULATOR YQJI"/>
    <property type="match status" value="1"/>
</dbReference>
<dbReference type="RefSeq" id="WP_234805781.1">
    <property type="nucleotide sequence ID" value="NZ_AP022618.1"/>
</dbReference>
<dbReference type="STRING" id="444597.BST26_07395"/>
<dbReference type="InterPro" id="IPR005149">
    <property type="entry name" value="Tscrpt_reg_PadR_N"/>
</dbReference>
<gene>
    <name evidence="1" type="ORF">BST26_07395</name>
</gene>
<comment type="caution">
    <text evidence="1">The sequence shown here is derived from an EMBL/GenBank/DDBJ whole genome shotgun (WGS) entry which is preliminary data.</text>
</comment>
<organism evidence="1 2">
    <name type="scientific">Mycolicibacterium insubricum</name>
    <dbReference type="NCBI Taxonomy" id="444597"/>
    <lineage>
        <taxon>Bacteria</taxon>
        <taxon>Bacillati</taxon>
        <taxon>Actinomycetota</taxon>
        <taxon>Actinomycetes</taxon>
        <taxon>Mycobacteriales</taxon>
        <taxon>Mycobacteriaceae</taxon>
        <taxon>Mycolicibacterium</taxon>
    </lineage>
</organism>
<dbReference type="EMBL" id="MVHS01000012">
    <property type="protein sequence ID" value="ORA71597.1"/>
    <property type="molecule type" value="Genomic_DNA"/>
</dbReference>
<dbReference type="Proteomes" id="UP000192801">
    <property type="component" value="Unassembled WGS sequence"/>
</dbReference>
<proteinExistence type="predicted"/>
<name>A0A1X0DH13_9MYCO</name>
<dbReference type="AlphaFoldDB" id="A0A1X0DH13"/>
<dbReference type="Pfam" id="PF03551">
    <property type="entry name" value="PadR"/>
    <property type="match status" value="1"/>
</dbReference>
<evidence type="ECO:0000313" key="2">
    <source>
        <dbReference type="Proteomes" id="UP000192801"/>
    </source>
</evidence>
<dbReference type="PANTHER" id="PTHR43252:SF6">
    <property type="entry name" value="NEGATIVE TRANSCRIPTION REGULATOR PADR"/>
    <property type="match status" value="1"/>
</dbReference>